<dbReference type="FunFam" id="3.30.160.60:FF:002343">
    <property type="entry name" value="Zinc finger protein 33A"/>
    <property type="match status" value="1"/>
</dbReference>
<evidence type="ECO:0000256" key="8">
    <source>
        <dbReference type="SAM" id="MobiDB-lite"/>
    </source>
</evidence>
<dbReference type="FunFam" id="3.30.160.60:FF:000295">
    <property type="entry name" value="zinc finger protein 19"/>
    <property type="match status" value="1"/>
</dbReference>
<keyword evidence="5" id="KW-0862">Zinc</keyword>
<feature type="compositionally biased region" description="Pro residues" evidence="8">
    <location>
        <begin position="67"/>
        <end position="83"/>
    </location>
</feature>
<keyword evidence="2" id="KW-0479">Metal-binding</keyword>
<dbReference type="FunFam" id="3.30.160.60:FF:001270">
    <property type="entry name" value="zinc finger protein 583 isoform X1"/>
    <property type="match status" value="1"/>
</dbReference>
<keyword evidence="4 7" id="KW-0863">Zinc-finger</keyword>
<reference evidence="10" key="3">
    <citation type="submission" date="2025-09" db="UniProtKB">
        <authorList>
            <consortium name="Ensembl"/>
        </authorList>
    </citation>
    <scope>IDENTIFICATION</scope>
</reference>
<sequence>MPDDPNNHMPSEHKLAKALSYWRAPAAACGAMKLMPHLTLRKQRLPRASREGRPLPAAWLKAEPPAAGAPPRPAPTPGLPSPAVPRGQSMQGPGRRGRGAAPGTYRQRLGRARRVPGTWGPCGSLALTHRSLGASCQPRSPVRVKAAYFRTFWPLILSIYKMEPAEETAFSNIQKHGNNFFVGYTGDCILTESEEESDILESHEQNEPLQLPETHSPGWAAARLQQHQRATCNKPAHKARRGSRKLTLIANQQMLHTDEKPYKCTECGKGFKGTTTLLNHMRVHTGEKTFECLECGKRFKRKAGLVVHRRIHTGEKPYKCKECEKSFGCSSNLIAHRKIHAKKKAFSCDTHSQSESTVLSQHQRTHVDEKPCGCAECGNRICPYSGFIKGQGIHVTETPSKNTSGAYCSERTSQQRKEQQRSGTEKLDMDQSDLIFEELKKMRENMDMLLLNQQSQLQVLQQIQKQLNILLPGNDVINSNVYSLGLLLGRQAAAMASLSFPLLNPSSLLSESTHRSSQSSASEILPQHLSLSQHPTSQFPAASTT</sequence>
<reference evidence="10 11" key="1">
    <citation type="submission" date="2017-10" db="EMBL/GenBank/DDBJ databases">
        <title>A new Pekin duck reference genome.</title>
        <authorList>
            <person name="Hou Z.-C."/>
            <person name="Zhou Z.-K."/>
            <person name="Zhu F."/>
            <person name="Hou S.-S."/>
        </authorList>
    </citation>
    <scope>NUCLEOTIDE SEQUENCE [LARGE SCALE GENOMIC DNA]</scope>
</reference>
<feature type="region of interest" description="Disordered" evidence="8">
    <location>
        <begin position="509"/>
        <end position="545"/>
    </location>
</feature>
<evidence type="ECO:0000313" key="11">
    <source>
        <dbReference type="Proteomes" id="UP000016666"/>
    </source>
</evidence>
<feature type="compositionally biased region" description="Basic and acidic residues" evidence="8">
    <location>
        <begin position="413"/>
        <end position="428"/>
    </location>
</feature>
<dbReference type="STRING" id="8840.ENSAPLP00000017757"/>
<dbReference type="GeneTree" id="ENSGT01150000286953"/>
<dbReference type="InterPro" id="IPR013087">
    <property type="entry name" value="Znf_C2H2_type"/>
</dbReference>
<dbReference type="PROSITE" id="PS50157">
    <property type="entry name" value="ZINC_FINGER_C2H2_2"/>
    <property type="match status" value="3"/>
</dbReference>
<dbReference type="SMART" id="SM00355">
    <property type="entry name" value="ZnF_C2H2"/>
    <property type="match status" value="3"/>
</dbReference>
<dbReference type="SUPFAM" id="SSF57667">
    <property type="entry name" value="beta-beta-alpha zinc fingers"/>
    <property type="match status" value="3"/>
</dbReference>
<dbReference type="GO" id="GO:0005634">
    <property type="term" value="C:nucleus"/>
    <property type="evidence" value="ECO:0007669"/>
    <property type="project" value="UniProtKB-SubCell"/>
</dbReference>
<evidence type="ECO:0000256" key="1">
    <source>
        <dbReference type="ARBA" id="ARBA00004123"/>
    </source>
</evidence>
<name>A0A493SVZ4_ANAPP</name>
<organism evidence="10 11">
    <name type="scientific">Anas platyrhynchos platyrhynchos</name>
    <name type="common">Northern mallard</name>
    <dbReference type="NCBI Taxonomy" id="8840"/>
    <lineage>
        <taxon>Eukaryota</taxon>
        <taxon>Metazoa</taxon>
        <taxon>Chordata</taxon>
        <taxon>Craniata</taxon>
        <taxon>Vertebrata</taxon>
        <taxon>Euteleostomi</taxon>
        <taxon>Archelosauria</taxon>
        <taxon>Archosauria</taxon>
        <taxon>Dinosauria</taxon>
        <taxon>Saurischia</taxon>
        <taxon>Theropoda</taxon>
        <taxon>Coelurosauria</taxon>
        <taxon>Aves</taxon>
        <taxon>Neognathae</taxon>
        <taxon>Galloanserae</taxon>
        <taxon>Anseriformes</taxon>
        <taxon>Anatidae</taxon>
        <taxon>Anatinae</taxon>
        <taxon>Anas</taxon>
    </lineage>
</organism>
<dbReference type="PANTHER" id="PTHR23226:SF416">
    <property type="entry name" value="FI01424P"/>
    <property type="match status" value="1"/>
</dbReference>
<dbReference type="Gene3D" id="3.30.160.60">
    <property type="entry name" value="Classic Zinc Finger"/>
    <property type="match status" value="4"/>
</dbReference>
<dbReference type="GO" id="GO:0000981">
    <property type="term" value="F:DNA-binding transcription factor activity, RNA polymerase II-specific"/>
    <property type="evidence" value="ECO:0007669"/>
    <property type="project" value="TreeGrafter"/>
</dbReference>
<feature type="domain" description="C2H2-type" evidence="9">
    <location>
        <begin position="262"/>
        <end position="289"/>
    </location>
</feature>
<feature type="domain" description="C2H2-type" evidence="9">
    <location>
        <begin position="318"/>
        <end position="345"/>
    </location>
</feature>
<comment type="subcellular location">
    <subcellularLocation>
        <location evidence="1">Nucleus</location>
    </subcellularLocation>
</comment>
<dbReference type="Ensembl" id="ENSAPLT00000042357.1">
    <property type="protein sequence ID" value="ENSAPLP00000017757.1"/>
    <property type="gene ID" value="ENSAPLG00000007645.2"/>
</dbReference>
<dbReference type="Pfam" id="PF00096">
    <property type="entry name" value="zf-C2H2"/>
    <property type="match status" value="2"/>
</dbReference>
<accession>A0A493SVZ4</accession>
<dbReference type="Pfam" id="PF23561">
    <property type="entry name" value="zf-C2H2_15"/>
    <property type="match status" value="1"/>
</dbReference>
<feature type="compositionally biased region" description="Polar residues" evidence="8">
    <location>
        <begin position="400"/>
        <end position="412"/>
    </location>
</feature>
<keyword evidence="6" id="KW-0539">Nucleus</keyword>
<dbReference type="GO" id="GO:0000978">
    <property type="term" value="F:RNA polymerase II cis-regulatory region sequence-specific DNA binding"/>
    <property type="evidence" value="ECO:0007669"/>
    <property type="project" value="TreeGrafter"/>
</dbReference>
<evidence type="ECO:0000256" key="5">
    <source>
        <dbReference type="ARBA" id="ARBA00022833"/>
    </source>
</evidence>
<proteinExistence type="predicted"/>
<evidence type="ECO:0000256" key="6">
    <source>
        <dbReference type="ARBA" id="ARBA00023242"/>
    </source>
</evidence>
<dbReference type="PROSITE" id="PS00028">
    <property type="entry name" value="ZINC_FINGER_C2H2_1"/>
    <property type="match status" value="3"/>
</dbReference>
<evidence type="ECO:0000313" key="10">
    <source>
        <dbReference type="Ensembl" id="ENSAPLP00000017757.1"/>
    </source>
</evidence>
<dbReference type="InterPro" id="IPR056436">
    <property type="entry name" value="Znf-C2H2_ZIC1-5/GLI1-3-like"/>
</dbReference>
<evidence type="ECO:0000259" key="9">
    <source>
        <dbReference type="PROSITE" id="PS50157"/>
    </source>
</evidence>
<protein>
    <recommendedName>
        <fullName evidence="9">C2H2-type domain-containing protein</fullName>
    </recommendedName>
</protein>
<feature type="compositionally biased region" description="Low complexity" evidence="8">
    <location>
        <begin position="509"/>
        <end position="522"/>
    </location>
</feature>
<dbReference type="Proteomes" id="UP000016666">
    <property type="component" value="Chromosome 1"/>
</dbReference>
<evidence type="ECO:0000256" key="3">
    <source>
        <dbReference type="ARBA" id="ARBA00022737"/>
    </source>
</evidence>
<evidence type="ECO:0000256" key="7">
    <source>
        <dbReference type="PROSITE-ProRule" id="PRU00042"/>
    </source>
</evidence>
<feature type="domain" description="C2H2-type" evidence="9">
    <location>
        <begin position="290"/>
        <end position="317"/>
    </location>
</feature>
<dbReference type="AlphaFoldDB" id="A0A493SVZ4"/>
<feature type="region of interest" description="Disordered" evidence="8">
    <location>
        <begin position="400"/>
        <end position="428"/>
    </location>
</feature>
<evidence type="ECO:0000256" key="4">
    <source>
        <dbReference type="ARBA" id="ARBA00022771"/>
    </source>
</evidence>
<reference evidence="10" key="2">
    <citation type="submission" date="2025-08" db="UniProtKB">
        <authorList>
            <consortium name="Ensembl"/>
        </authorList>
    </citation>
    <scope>IDENTIFICATION</scope>
</reference>
<dbReference type="GO" id="GO:0008270">
    <property type="term" value="F:zinc ion binding"/>
    <property type="evidence" value="ECO:0007669"/>
    <property type="project" value="UniProtKB-KW"/>
</dbReference>
<dbReference type="PANTHER" id="PTHR23226">
    <property type="entry name" value="ZINC FINGER AND SCAN DOMAIN-CONTAINING"/>
    <property type="match status" value="1"/>
</dbReference>
<feature type="region of interest" description="Disordered" evidence="8">
    <location>
        <begin position="62"/>
        <end position="112"/>
    </location>
</feature>
<feature type="compositionally biased region" description="Polar residues" evidence="8">
    <location>
        <begin position="529"/>
        <end position="545"/>
    </location>
</feature>
<keyword evidence="3" id="KW-0677">Repeat</keyword>
<keyword evidence="11" id="KW-1185">Reference proteome</keyword>
<evidence type="ECO:0000256" key="2">
    <source>
        <dbReference type="ARBA" id="ARBA00022723"/>
    </source>
</evidence>
<dbReference type="InterPro" id="IPR036236">
    <property type="entry name" value="Znf_C2H2_sf"/>
</dbReference>